<name>A0A4U1BHJ4_9GAMM</name>
<dbReference type="AlphaFoldDB" id="A0A4U1BHJ4"/>
<accession>A0A4U1BHJ4</accession>
<sequence length="77" mass="8654">MDLTMFFALDEAGLQVLATRPRVKAPAKMAELAIATEQWCWFDAYQAWQAEAEALLAREPQQARDPDSGEYPAAFFS</sequence>
<comment type="caution">
    <text evidence="2">The sequence shown here is derived from an EMBL/GenBank/DDBJ whole genome shotgun (WGS) entry which is preliminary data.</text>
</comment>
<evidence type="ECO:0000313" key="2">
    <source>
        <dbReference type="EMBL" id="TKB49955.1"/>
    </source>
</evidence>
<feature type="region of interest" description="Disordered" evidence="1">
    <location>
        <begin position="58"/>
        <end position="77"/>
    </location>
</feature>
<keyword evidence="3" id="KW-1185">Reference proteome</keyword>
<proteinExistence type="predicted"/>
<organism evidence="2 3">
    <name type="scientific">Ferrimonas sediminicola</name>
    <dbReference type="NCBI Taxonomy" id="2569538"/>
    <lineage>
        <taxon>Bacteria</taxon>
        <taxon>Pseudomonadati</taxon>
        <taxon>Pseudomonadota</taxon>
        <taxon>Gammaproteobacteria</taxon>
        <taxon>Alteromonadales</taxon>
        <taxon>Ferrimonadaceae</taxon>
        <taxon>Ferrimonas</taxon>
    </lineage>
</organism>
<dbReference type="RefSeq" id="WP_136852503.1">
    <property type="nucleotide sequence ID" value="NZ_SWCI01000003.1"/>
</dbReference>
<evidence type="ECO:0000313" key="3">
    <source>
        <dbReference type="Proteomes" id="UP000305674"/>
    </source>
</evidence>
<dbReference type="EMBL" id="SWCI01000003">
    <property type="protein sequence ID" value="TKB49955.1"/>
    <property type="molecule type" value="Genomic_DNA"/>
</dbReference>
<protein>
    <submittedName>
        <fullName evidence="2">Uncharacterized protein</fullName>
    </submittedName>
</protein>
<reference evidence="2 3" key="1">
    <citation type="submission" date="2019-04" db="EMBL/GenBank/DDBJ databases">
        <authorList>
            <person name="Hwang J.C."/>
        </authorList>
    </citation>
    <scope>NUCLEOTIDE SEQUENCE [LARGE SCALE GENOMIC DNA]</scope>
    <source>
        <strain evidence="2 3">IMCC35001</strain>
    </source>
</reference>
<gene>
    <name evidence="2" type="ORF">FCL40_07335</name>
</gene>
<dbReference type="Proteomes" id="UP000305674">
    <property type="component" value="Unassembled WGS sequence"/>
</dbReference>
<evidence type="ECO:0000256" key="1">
    <source>
        <dbReference type="SAM" id="MobiDB-lite"/>
    </source>
</evidence>